<feature type="compositionally biased region" description="Basic and acidic residues" evidence="1">
    <location>
        <begin position="221"/>
        <end position="239"/>
    </location>
</feature>
<organism evidence="3 4">
    <name type="scientific">Grifola frondosa</name>
    <name type="common">Maitake</name>
    <name type="synonym">Polyporus frondosus</name>
    <dbReference type="NCBI Taxonomy" id="5627"/>
    <lineage>
        <taxon>Eukaryota</taxon>
        <taxon>Fungi</taxon>
        <taxon>Dikarya</taxon>
        <taxon>Basidiomycota</taxon>
        <taxon>Agaricomycotina</taxon>
        <taxon>Agaricomycetes</taxon>
        <taxon>Polyporales</taxon>
        <taxon>Grifolaceae</taxon>
        <taxon>Grifola</taxon>
    </lineage>
</organism>
<name>A0A1C7MK76_GRIFR</name>
<feature type="domain" description="T6SS Phospholipase effector Tle1-like catalytic" evidence="2">
    <location>
        <begin position="23"/>
        <end position="136"/>
    </location>
</feature>
<evidence type="ECO:0000256" key="1">
    <source>
        <dbReference type="SAM" id="MobiDB-lite"/>
    </source>
</evidence>
<dbReference type="Pfam" id="PF09994">
    <property type="entry name" value="T6SS_Tle1-like_cat"/>
    <property type="match status" value="1"/>
</dbReference>
<dbReference type="PANTHER" id="PTHR33840:SF2">
    <property type="entry name" value="TLE1 PHOSPHOLIPASE DOMAIN-CONTAINING PROTEIN"/>
    <property type="match status" value="1"/>
</dbReference>
<dbReference type="OrthoDB" id="3162439at2759"/>
<accession>A0A1C7MK76</accession>
<evidence type="ECO:0000313" key="3">
    <source>
        <dbReference type="EMBL" id="OBZ76826.1"/>
    </source>
</evidence>
<dbReference type="EMBL" id="LUGG01000003">
    <property type="protein sequence ID" value="OBZ76826.1"/>
    <property type="molecule type" value="Genomic_DNA"/>
</dbReference>
<dbReference type="OMA" id="IRMNATH"/>
<dbReference type="SUPFAM" id="SSF53474">
    <property type="entry name" value="alpha/beta-Hydrolases"/>
    <property type="match status" value="1"/>
</dbReference>
<evidence type="ECO:0000259" key="2">
    <source>
        <dbReference type="Pfam" id="PF09994"/>
    </source>
</evidence>
<proteinExistence type="predicted"/>
<reference evidence="3 4" key="1">
    <citation type="submission" date="2016-03" db="EMBL/GenBank/DDBJ databases">
        <title>Whole genome sequencing of Grifola frondosa 9006-11.</title>
        <authorList>
            <person name="Min B."/>
            <person name="Park H."/>
            <person name="Kim J.-G."/>
            <person name="Cho H."/>
            <person name="Oh Y.-L."/>
            <person name="Kong W.-S."/>
            <person name="Choi I.-G."/>
        </authorList>
    </citation>
    <scope>NUCLEOTIDE SEQUENCE [LARGE SCALE GENOMIC DNA]</scope>
    <source>
        <strain evidence="3 4">9006-11</strain>
    </source>
</reference>
<protein>
    <recommendedName>
        <fullName evidence="2">T6SS Phospholipase effector Tle1-like catalytic domain-containing protein</fullName>
    </recommendedName>
</protein>
<dbReference type="InterPro" id="IPR029058">
    <property type="entry name" value="AB_hydrolase_fold"/>
</dbReference>
<dbReference type="Proteomes" id="UP000092993">
    <property type="component" value="Unassembled WGS sequence"/>
</dbReference>
<dbReference type="PANTHER" id="PTHR33840">
    <property type="match status" value="1"/>
</dbReference>
<feature type="region of interest" description="Disordered" evidence="1">
    <location>
        <begin position="219"/>
        <end position="239"/>
    </location>
</feature>
<evidence type="ECO:0000313" key="4">
    <source>
        <dbReference type="Proteomes" id="UP000092993"/>
    </source>
</evidence>
<dbReference type="InterPro" id="IPR018712">
    <property type="entry name" value="Tle1-like_cat"/>
</dbReference>
<comment type="caution">
    <text evidence="3">The sequence shown here is derived from an EMBL/GenBank/DDBJ whole genome shotgun (WGS) entry which is preliminary data.</text>
</comment>
<sequence>MNSSATRTSSSQPHCTSLLAISRTLVLCFDGTGNEFDDDNSNVVQLVSMLKKDDPRQMVYYQAGIGTYTVPEVVTSMTIKFRKTVDCMFASHLDAHVMGGYEFLMQNYRPGDKICLFGFSRGAYTARALAGMIHKIEFIGVWETVRSVGFTNRRLPFTASCSAIKTFRHALSLDERRVKFKENLYHAATKESPYGTCCGESKRSAVLGSVLDKIRPSSFESDVKDGESHKEETNEGHDSEPTDVLEVWFAGCHSVCKSHHSPFFCWLMLHRHRRRLVPNDTPRNLARIPLRWMIRECLKMQTGILFHPELLRGVGIELDPSHQSRLDNSHLTTTNEPADGMWLDEQEDRQDALCSIYDQLKIRPLWWLLELLPVWQHEQEADEDARVDFSSPLQSYNSAFSDNYTA</sequence>
<keyword evidence="4" id="KW-1185">Reference proteome</keyword>
<gene>
    <name evidence="3" type="ORF">A0H81_02949</name>
</gene>
<dbReference type="STRING" id="5627.A0A1C7MK76"/>
<dbReference type="AlphaFoldDB" id="A0A1C7MK76"/>